<dbReference type="Pfam" id="PF13797">
    <property type="entry name" value="Post_transc_reg"/>
    <property type="match status" value="1"/>
</dbReference>
<proteinExistence type="predicted"/>
<accession>A0A840QPA1</accession>
<gene>
    <name evidence="1" type="ORF">HNQ41_001373</name>
</gene>
<dbReference type="RefSeq" id="WP_184663660.1">
    <property type="nucleotide sequence ID" value="NZ_JACHHB010000005.1"/>
</dbReference>
<comment type="caution">
    <text evidence="1">The sequence shown here is derived from an EMBL/GenBank/DDBJ whole genome shotgun (WGS) entry which is preliminary data.</text>
</comment>
<dbReference type="AlphaFoldDB" id="A0A840QPA1"/>
<reference evidence="1 2" key="1">
    <citation type="submission" date="2020-08" db="EMBL/GenBank/DDBJ databases">
        <title>Genomic Encyclopedia of Type Strains, Phase IV (KMG-IV): sequencing the most valuable type-strain genomes for metagenomic binning, comparative biology and taxonomic classification.</title>
        <authorList>
            <person name="Goeker M."/>
        </authorList>
    </citation>
    <scope>NUCLEOTIDE SEQUENCE [LARGE SCALE GENOMIC DNA]</scope>
    <source>
        <strain evidence="1 2">DSM 24696</strain>
    </source>
</reference>
<dbReference type="InterPro" id="IPR025716">
    <property type="entry name" value="Post-transcriptional_regulator"/>
</dbReference>
<dbReference type="EMBL" id="JACHHB010000005">
    <property type="protein sequence ID" value="MBB5173204.1"/>
    <property type="molecule type" value="Genomic_DNA"/>
</dbReference>
<evidence type="ECO:0008006" key="3">
    <source>
        <dbReference type="Google" id="ProtNLM"/>
    </source>
</evidence>
<dbReference type="Proteomes" id="UP000551878">
    <property type="component" value="Unassembled WGS sequence"/>
</dbReference>
<keyword evidence="2" id="KW-1185">Reference proteome</keyword>
<evidence type="ECO:0000313" key="1">
    <source>
        <dbReference type="EMBL" id="MBB5173204.1"/>
    </source>
</evidence>
<name>A0A840QPA1_9BACI</name>
<protein>
    <recommendedName>
        <fullName evidence="3">Post-transcriptional regulator</fullName>
    </recommendedName>
</protein>
<sequence length="102" mass="11996">MNQDVWKEELQVVLESKVDEFHHLGYERASSEDVWQCLQNKWKNNPPIHIHQAVSDLLRLSPNEYMNWLTMQVYQAPSLFNDEGTFRLEDFEPSPTSEGESS</sequence>
<evidence type="ECO:0000313" key="2">
    <source>
        <dbReference type="Proteomes" id="UP000551878"/>
    </source>
</evidence>
<organism evidence="1 2">
    <name type="scientific">Texcoconibacillus texcoconensis</name>
    <dbReference type="NCBI Taxonomy" id="1095777"/>
    <lineage>
        <taxon>Bacteria</taxon>
        <taxon>Bacillati</taxon>
        <taxon>Bacillota</taxon>
        <taxon>Bacilli</taxon>
        <taxon>Bacillales</taxon>
        <taxon>Bacillaceae</taxon>
        <taxon>Texcoconibacillus</taxon>
    </lineage>
</organism>